<proteinExistence type="inferred from homology"/>
<accession>A0A3N4INB6</accession>
<dbReference type="InterPro" id="IPR004837">
    <property type="entry name" value="NaCa_Exmemb"/>
</dbReference>
<evidence type="ECO:0000256" key="3">
    <source>
        <dbReference type="ARBA" id="ARBA00022448"/>
    </source>
</evidence>
<protein>
    <recommendedName>
        <fullName evidence="10">Vacuolar calcium ion transporter</fullName>
    </recommendedName>
</protein>
<evidence type="ECO:0000256" key="4">
    <source>
        <dbReference type="ARBA" id="ARBA00022568"/>
    </source>
</evidence>
<dbReference type="PANTHER" id="PTHR31503:SF14">
    <property type="entry name" value="VACUOLAR CALCIUM ION TRANSPORTER"/>
    <property type="match status" value="1"/>
</dbReference>
<evidence type="ECO:0000259" key="11">
    <source>
        <dbReference type="Pfam" id="PF01699"/>
    </source>
</evidence>
<dbReference type="Gene3D" id="1.20.1420.30">
    <property type="entry name" value="NCX, central ion-binding region"/>
    <property type="match status" value="2"/>
</dbReference>
<feature type="transmembrane region" description="Helical" evidence="10">
    <location>
        <begin position="233"/>
        <end position="252"/>
    </location>
</feature>
<name>A0A3N4INB6_ASCIM</name>
<feature type="domain" description="Sodium/calcium exchanger membrane region" evidence="11">
    <location>
        <begin position="233"/>
        <end position="376"/>
    </location>
</feature>
<dbReference type="GO" id="GO:0000329">
    <property type="term" value="C:fungal-type vacuole membrane"/>
    <property type="evidence" value="ECO:0007669"/>
    <property type="project" value="TreeGrafter"/>
</dbReference>
<dbReference type="NCBIfam" id="TIGR00378">
    <property type="entry name" value="cax"/>
    <property type="match status" value="1"/>
</dbReference>
<feature type="transmembrane region" description="Helical" evidence="10">
    <location>
        <begin position="72"/>
        <end position="92"/>
    </location>
</feature>
<dbReference type="Proteomes" id="UP000275078">
    <property type="component" value="Unassembled WGS sequence"/>
</dbReference>
<keyword evidence="8 10" id="KW-0406">Ion transport</keyword>
<keyword evidence="13" id="KW-1185">Reference proteome</keyword>
<dbReference type="EMBL" id="ML119646">
    <property type="protein sequence ID" value="RPA87643.1"/>
    <property type="molecule type" value="Genomic_DNA"/>
</dbReference>
<keyword evidence="3 10" id="KW-0813">Transport</keyword>
<dbReference type="InterPro" id="IPR004798">
    <property type="entry name" value="CAX-like"/>
</dbReference>
<dbReference type="PANTHER" id="PTHR31503">
    <property type="entry name" value="VACUOLAR CALCIUM ION TRANSPORTER"/>
    <property type="match status" value="1"/>
</dbReference>
<comment type="function">
    <text evidence="10">Has a role in promoting intracellular calcium ion sequestration via the exchange of calcium ions for hydrogen ions across the vacuolar membrane. Involved also in manganese ion homeostasis via its uptake into the vacuole.</text>
</comment>
<keyword evidence="6 10" id="KW-0106">Calcium</keyword>
<dbReference type="GO" id="GO:0015369">
    <property type="term" value="F:calcium:proton antiporter activity"/>
    <property type="evidence" value="ECO:0007669"/>
    <property type="project" value="UniProtKB-UniRule"/>
</dbReference>
<evidence type="ECO:0000256" key="7">
    <source>
        <dbReference type="ARBA" id="ARBA00022989"/>
    </source>
</evidence>
<feature type="transmembrane region" description="Helical" evidence="10">
    <location>
        <begin position="358"/>
        <end position="378"/>
    </location>
</feature>
<dbReference type="OrthoDB" id="1699231at2759"/>
<evidence type="ECO:0000256" key="5">
    <source>
        <dbReference type="ARBA" id="ARBA00022692"/>
    </source>
</evidence>
<evidence type="ECO:0000256" key="1">
    <source>
        <dbReference type="ARBA" id="ARBA00004127"/>
    </source>
</evidence>
<comment type="similarity">
    <text evidence="2 10">Belongs to the Ca(2+):cation antiporter (CaCA) (TC 2.A.19) family.</text>
</comment>
<evidence type="ECO:0000256" key="8">
    <source>
        <dbReference type="ARBA" id="ARBA00023065"/>
    </source>
</evidence>
<keyword evidence="5 10" id="KW-0812">Transmembrane</keyword>
<dbReference type="InterPro" id="IPR004713">
    <property type="entry name" value="CaH_exchang"/>
</dbReference>
<dbReference type="InterPro" id="IPR044880">
    <property type="entry name" value="NCX_ion-bd_dom_sf"/>
</dbReference>
<feature type="transmembrane region" description="Helical" evidence="10">
    <location>
        <begin position="12"/>
        <end position="32"/>
    </location>
</feature>
<keyword evidence="9 10" id="KW-0472">Membrane</keyword>
<evidence type="ECO:0000313" key="12">
    <source>
        <dbReference type="EMBL" id="RPA87643.1"/>
    </source>
</evidence>
<comment type="caution">
    <text evidence="10">Lacks conserved residue(s) required for the propagation of feature annotation.</text>
</comment>
<keyword evidence="10" id="KW-0050">Antiport</keyword>
<evidence type="ECO:0000256" key="9">
    <source>
        <dbReference type="ARBA" id="ARBA00023136"/>
    </source>
</evidence>
<evidence type="ECO:0000256" key="6">
    <source>
        <dbReference type="ARBA" id="ARBA00022837"/>
    </source>
</evidence>
<evidence type="ECO:0000256" key="2">
    <source>
        <dbReference type="ARBA" id="ARBA00008170"/>
    </source>
</evidence>
<reference evidence="12 13" key="1">
    <citation type="journal article" date="2018" name="Nat. Ecol. Evol.">
        <title>Pezizomycetes genomes reveal the molecular basis of ectomycorrhizal truffle lifestyle.</title>
        <authorList>
            <person name="Murat C."/>
            <person name="Payen T."/>
            <person name="Noel B."/>
            <person name="Kuo A."/>
            <person name="Morin E."/>
            <person name="Chen J."/>
            <person name="Kohler A."/>
            <person name="Krizsan K."/>
            <person name="Balestrini R."/>
            <person name="Da Silva C."/>
            <person name="Montanini B."/>
            <person name="Hainaut M."/>
            <person name="Levati E."/>
            <person name="Barry K.W."/>
            <person name="Belfiori B."/>
            <person name="Cichocki N."/>
            <person name="Clum A."/>
            <person name="Dockter R.B."/>
            <person name="Fauchery L."/>
            <person name="Guy J."/>
            <person name="Iotti M."/>
            <person name="Le Tacon F."/>
            <person name="Lindquist E.A."/>
            <person name="Lipzen A."/>
            <person name="Malagnac F."/>
            <person name="Mello A."/>
            <person name="Molinier V."/>
            <person name="Miyauchi S."/>
            <person name="Poulain J."/>
            <person name="Riccioni C."/>
            <person name="Rubini A."/>
            <person name="Sitrit Y."/>
            <person name="Splivallo R."/>
            <person name="Traeger S."/>
            <person name="Wang M."/>
            <person name="Zifcakova L."/>
            <person name="Wipf D."/>
            <person name="Zambonelli A."/>
            <person name="Paolocci F."/>
            <person name="Nowrousian M."/>
            <person name="Ottonello S."/>
            <person name="Baldrian P."/>
            <person name="Spatafora J.W."/>
            <person name="Henrissat B."/>
            <person name="Nagy L.G."/>
            <person name="Aury J.M."/>
            <person name="Wincker P."/>
            <person name="Grigoriev I.V."/>
            <person name="Bonfante P."/>
            <person name="Martin F.M."/>
        </authorList>
    </citation>
    <scope>NUCLEOTIDE SEQUENCE [LARGE SCALE GENOMIC DNA]</scope>
    <source>
        <strain evidence="12 13">RN42</strain>
    </source>
</reference>
<dbReference type="STRING" id="1160509.A0A3N4INB6"/>
<feature type="transmembrane region" description="Helical" evidence="10">
    <location>
        <begin position="302"/>
        <end position="324"/>
    </location>
</feature>
<dbReference type="Pfam" id="PF01699">
    <property type="entry name" value="Na_Ca_ex"/>
    <property type="match status" value="2"/>
</dbReference>
<dbReference type="AlphaFoldDB" id="A0A3N4INB6"/>
<feature type="domain" description="Sodium/calcium exchanger membrane region" evidence="11">
    <location>
        <begin position="38"/>
        <end position="198"/>
    </location>
</feature>
<feature type="transmembrane region" description="Helical" evidence="10">
    <location>
        <begin position="175"/>
        <end position="196"/>
    </location>
</feature>
<sequence length="389" mass="42710">MGKLALESSCKLGMASNILLPAVPAGIALHYAKPDAHLAIFILNYLAMVPMANLLAFAAMSYSRKLRPAWGVVFETSMGSAVELILTLVLLFDNQFQVIQGVFLGSVLTNCSLVMGLCFVAGGIRHREQRFDEIVAETGGSLLLLSAVGLLMPAAYATSIGSSGRVEPEKLARDILSVSRSTAVLLLVAFIIFMLFQLKTQDFLFDRALYKSHINGTDYYEDKVKEKLTDAESLFLCVVALALVTLHALFLVSQIHWMVLNRDISDAFVGLILVPLVEKVGEHFASMNEAWDNTMDFALSHVLGGSIQTALFVAPLVVIIGWIAGKPLDLNFELFQVVVYFLGVLIVGNAIRDRKTNYLEGSLSVIFYLIVAVTAFYYPNPEGFEDHHH</sequence>
<dbReference type="GO" id="GO:0006874">
    <property type="term" value="P:intracellular calcium ion homeostasis"/>
    <property type="evidence" value="ECO:0007669"/>
    <property type="project" value="TreeGrafter"/>
</dbReference>
<keyword evidence="7 10" id="KW-1133">Transmembrane helix</keyword>
<keyword evidence="10" id="KW-0926">Vacuole</keyword>
<keyword evidence="4 10" id="KW-0109">Calcium transport</keyword>
<feature type="transmembrane region" description="Helical" evidence="10">
    <location>
        <begin position="98"/>
        <end position="122"/>
    </location>
</feature>
<feature type="transmembrane region" description="Helical" evidence="10">
    <location>
        <begin position="38"/>
        <end position="60"/>
    </location>
</feature>
<gene>
    <name evidence="12" type="ORF">BJ508DRAFT_316665</name>
</gene>
<dbReference type="GO" id="GO:0012505">
    <property type="term" value="C:endomembrane system"/>
    <property type="evidence" value="ECO:0007669"/>
    <property type="project" value="UniProtKB-SubCell"/>
</dbReference>
<feature type="transmembrane region" description="Helical" evidence="10">
    <location>
        <begin position="330"/>
        <end position="351"/>
    </location>
</feature>
<organism evidence="12 13">
    <name type="scientific">Ascobolus immersus RN42</name>
    <dbReference type="NCBI Taxonomy" id="1160509"/>
    <lineage>
        <taxon>Eukaryota</taxon>
        <taxon>Fungi</taxon>
        <taxon>Dikarya</taxon>
        <taxon>Ascomycota</taxon>
        <taxon>Pezizomycotina</taxon>
        <taxon>Pezizomycetes</taxon>
        <taxon>Pezizales</taxon>
        <taxon>Ascobolaceae</taxon>
        <taxon>Ascobolus</taxon>
    </lineage>
</organism>
<evidence type="ECO:0000256" key="10">
    <source>
        <dbReference type="RuleBase" id="RU365028"/>
    </source>
</evidence>
<comment type="subcellular location">
    <subcellularLocation>
        <location evidence="1">Endomembrane system</location>
        <topology evidence="1">Multi-pass membrane protein</topology>
    </subcellularLocation>
    <subcellularLocation>
        <location evidence="10">Vacuole membrane</location>
    </subcellularLocation>
</comment>
<evidence type="ECO:0000313" key="13">
    <source>
        <dbReference type="Proteomes" id="UP000275078"/>
    </source>
</evidence>